<dbReference type="PATRIC" id="fig|1423734.3.peg.189"/>
<evidence type="ECO:0000313" key="2">
    <source>
        <dbReference type="Proteomes" id="UP000051236"/>
    </source>
</evidence>
<name>A0A0R1XVQ4_9LACO</name>
<evidence type="ECO:0000313" key="1">
    <source>
        <dbReference type="EMBL" id="KRM32788.1"/>
    </source>
</evidence>
<reference evidence="1 2" key="1">
    <citation type="journal article" date="2015" name="Genome Announc.">
        <title>Expanding the biotechnology potential of lactobacilli through comparative genomics of 213 strains and associated genera.</title>
        <authorList>
            <person name="Sun Z."/>
            <person name="Harris H.M."/>
            <person name="McCann A."/>
            <person name="Guo C."/>
            <person name="Argimon S."/>
            <person name="Zhang W."/>
            <person name="Yang X."/>
            <person name="Jeffery I.B."/>
            <person name="Cooney J.C."/>
            <person name="Kagawa T.F."/>
            <person name="Liu W."/>
            <person name="Song Y."/>
            <person name="Salvetti E."/>
            <person name="Wrobel A."/>
            <person name="Rasinkangas P."/>
            <person name="Parkhill J."/>
            <person name="Rea M.C."/>
            <person name="O'Sullivan O."/>
            <person name="Ritari J."/>
            <person name="Douillard F.P."/>
            <person name="Paul Ross R."/>
            <person name="Yang R."/>
            <person name="Briner A.E."/>
            <person name="Felis G.E."/>
            <person name="de Vos W.M."/>
            <person name="Barrangou R."/>
            <person name="Klaenhammer T.R."/>
            <person name="Caufield P.W."/>
            <person name="Cui Y."/>
            <person name="Zhang H."/>
            <person name="O'Toole P.W."/>
        </authorList>
    </citation>
    <scope>NUCLEOTIDE SEQUENCE [LARGE SCALE GENOMIC DNA]</scope>
    <source>
        <strain evidence="1 2">DSM 18527</strain>
    </source>
</reference>
<dbReference type="Proteomes" id="UP000051236">
    <property type="component" value="Unassembled WGS sequence"/>
</dbReference>
<protein>
    <recommendedName>
        <fullName evidence="3">Surface layer protein A domain-containing protein</fullName>
    </recommendedName>
</protein>
<proteinExistence type="predicted"/>
<accession>A0A0R1XVQ4</accession>
<evidence type="ECO:0008006" key="3">
    <source>
        <dbReference type="Google" id="ProtNLM"/>
    </source>
</evidence>
<dbReference type="OrthoDB" id="2255372at2"/>
<dbReference type="RefSeq" id="WP_035453826.1">
    <property type="nucleotide sequence ID" value="NZ_AZGA01000066.1"/>
</dbReference>
<sequence>MKSIRFKAFIATLTTLLLLPLLLYKSETVQAYPATDVPLFYSKYDTLDTYYPYQSVATVNGQWGANLFDQNTPDKQFDRVLPVNSQWQIYGYTRRTDGYYFDVGGDQWVQADQVKVPVSSADDAQLNVLTHDIDYIVATTDPNNIVGGKAYMREVLRVMNGMGDLFIYLDTYESDVNDYYGSNYTILQDRFVLSTANISPAYLGDAWVVYGDGTVVRLNRYDPHVTWGQSIIHLNTDSSN</sequence>
<dbReference type="EMBL" id="AZGA01000066">
    <property type="protein sequence ID" value="KRM32788.1"/>
    <property type="molecule type" value="Genomic_DNA"/>
</dbReference>
<comment type="caution">
    <text evidence="1">The sequence shown here is derived from an EMBL/GenBank/DDBJ whole genome shotgun (WGS) entry which is preliminary data.</text>
</comment>
<organism evidence="1 2">
    <name type="scientific">Agrilactobacillus composti DSM 18527 = JCM 14202</name>
    <dbReference type="NCBI Taxonomy" id="1423734"/>
    <lineage>
        <taxon>Bacteria</taxon>
        <taxon>Bacillati</taxon>
        <taxon>Bacillota</taxon>
        <taxon>Bacilli</taxon>
        <taxon>Lactobacillales</taxon>
        <taxon>Lactobacillaceae</taxon>
        <taxon>Agrilactobacillus</taxon>
    </lineage>
</organism>
<keyword evidence="2" id="KW-1185">Reference proteome</keyword>
<dbReference type="AlphaFoldDB" id="A0A0R1XVQ4"/>
<gene>
    <name evidence="1" type="ORF">FC83_GL000188</name>
</gene>